<feature type="domain" description="Peroxisome membrane anchor protein Pex14p N-terminal" evidence="2">
    <location>
        <begin position="70"/>
        <end position="104"/>
    </location>
</feature>
<dbReference type="OrthoDB" id="441517at2759"/>
<feature type="region of interest" description="Disordered" evidence="1">
    <location>
        <begin position="239"/>
        <end position="268"/>
    </location>
</feature>
<feature type="compositionally biased region" description="Low complexity" evidence="1">
    <location>
        <begin position="251"/>
        <end position="263"/>
    </location>
</feature>
<dbReference type="Pfam" id="PF04695">
    <property type="entry name" value="Pex14_N"/>
    <property type="match status" value="1"/>
</dbReference>
<reference evidence="4" key="1">
    <citation type="submission" date="2017-03" db="EMBL/GenBank/DDBJ databases">
        <title>Genomes of endolithic fungi from Antarctica.</title>
        <authorList>
            <person name="Coleine C."/>
            <person name="Masonjones S."/>
            <person name="Stajich J.E."/>
        </authorList>
    </citation>
    <scope>NUCLEOTIDE SEQUENCE [LARGE SCALE GENOMIC DNA]</scope>
    <source>
        <strain evidence="4">CCFEE 5527</strain>
    </source>
</reference>
<gene>
    <name evidence="3" type="ORF">B0A48_05825</name>
</gene>
<dbReference type="InterPro" id="IPR006785">
    <property type="entry name" value="Pex14_N"/>
</dbReference>
<evidence type="ECO:0000256" key="1">
    <source>
        <dbReference type="SAM" id="MobiDB-lite"/>
    </source>
</evidence>
<feature type="region of interest" description="Disordered" evidence="1">
    <location>
        <begin position="1"/>
        <end position="68"/>
    </location>
</feature>
<sequence length="371" mass="40028">MSDGPRKPAIPAWQHAQTPLKPDIPSTMPRGESAEPTSTPAATTSLEQDETSAVGIEASGEPTTDQERVKSFLQHDEIRAAPIEKKRTFLLSKDIPAHVIDQKLGATVAAFDASDVASFQTKSTTTPLQAQTRPAAPPIITYPEWLAESHKPPPLITVSRAVNTAYIASGLAALLYGASTFLMQPMAERMTESRHDLAAHSTTKVDKFNDRLSKLVSRVPETKRAGDDADDIESITSDPTELFHRDMGTQTSPPLSPSSSTSTETGAHPAITKQADRLASLNSELASILSGSESADAATKVRQEKLDELHNYLDNTLYRSQPVSVWSSGVDANEEKGRWDAVEELKKEIRGVKGVLLSAKRFAPVNGVRAG</sequence>
<dbReference type="STRING" id="1507870.A0A1V8TC33"/>
<accession>A0A1V8TC33</accession>
<keyword evidence="4" id="KW-1185">Reference proteome</keyword>
<name>A0A1V8TC33_9PEZI</name>
<organism evidence="3 4">
    <name type="scientific">Cryoendolithus antarcticus</name>
    <dbReference type="NCBI Taxonomy" id="1507870"/>
    <lineage>
        <taxon>Eukaryota</taxon>
        <taxon>Fungi</taxon>
        <taxon>Dikarya</taxon>
        <taxon>Ascomycota</taxon>
        <taxon>Pezizomycotina</taxon>
        <taxon>Dothideomycetes</taxon>
        <taxon>Dothideomycetidae</taxon>
        <taxon>Cladosporiales</taxon>
        <taxon>Cladosporiaceae</taxon>
        <taxon>Cryoendolithus</taxon>
    </lineage>
</organism>
<dbReference type="InterPro" id="IPR036388">
    <property type="entry name" value="WH-like_DNA-bd_sf"/>
</dbReference>
<dbReference type="InParanoid" id="A0A1V8TC33"/>
<comment type="caution">
    <text evidence="3">The sequence shown here is derived from an EMBL/GenBank/DDBJ whole genome shotgun (WGS) entry which is preliminary data.</text>
</comment>
<dbReference type="Proteomes" id="UP000192596">
    <property type="component" value="Unassembled WGS sequence"/>
</dbReference>
<protein>
    <recommendedName>
        <fullName evidence="2">Peroxisome membrane anchor protein Pex14p N-terminal domain-containing protein</fullName>
    </recommendedName>
</protein>
<dbReference type="Gene3D" id="1.10.10.10">
    <property type="entry name" value="Winged helix-like DNA-binding domain superfamily/Winged helix DNA-binding domain"/>
    <property type="match status" value="1"/>
</dbReference>
<dbReference type="AlphaFoldDB" id="A0A1V8TC33"/>
<feature type="compositionally biased region" description="Low complexity" evidence="1">
    <location>
        <begin position="34"/>
        <end position="45"/>
    </location>
</feature>
<dbReference type="EMBL" id="NAJO01000011">
    <property type="protein sequence ID" value="OQO08935.1"/>
    <property type="molecule type" value="Genomic_DNA"/>
</dbReference>
<evidence type="ECO:0000313" key="3">
    <source>
        <dbReference type="EMBL" id="OQO08935.1"/>
    </source>
</evidence>
<proteinExistence type="predicted"/>
<evidence type="ECO:0000259" key="2">
    <source>
        <dbReference type="Pfam" id="PF04695"/>
    </source>
</evidence>
<evidence type="ECO:0000313" key="4">
    <source>
        <dbReference type="Proteomes" id="UP000192596"/>
    </source>
</evidence>